<keyword evidence="3" id="KW-1185">Reference proteome</keyword>
<reference evidence="2 3" key="1">
    <citation type="journal article" date="2016" name="Mol. Biol. Evol.">
        <title>Comparative Genomics of Early-Diverging Mushroom-Forming Fungi Provides Insights into the Origins of Lignocellulose Decay Capabilities.</title>
        <authorList>
            <person name="Nagy L.G."/>
            <person name="Riley R."/>
            <person name="Tritt A."/>
            <person name="Adam C."/>
            <person name="Daum C."/>
            <person name="Floudas D."/>
            <person name="Sun H."/>
            <person name="Yadav J.S."/>
            <person name="Pangilinan J."/>
            <person name="Larsson K.H."/>
            <person name="Matsuura K."/>
            <person name="Barry K."/>
            <person name="Labutti K."/>
            <person name="Kuo R."/>
            <person name="Ohm R.A."/>
            <person name="Bhattacharya S.S."/>
            <person name="Shirouzu T."/>
            <person name="Yoshinaga Y."/>
            <person name="Martin F.M."/>
            <person name="Grigoriev I.V."/>
            <person name="Hibbett D.S."/>
        </authorList>
    </citation>
    <scope>NUCLEOTIDE SEQUENCE [LARGE SCALE GENOMIC DNA]</scope>
    <source>
        <strain evidence="2 3">93-53</strain>
    </source>
</reference>
<protein>
    <submittedName>
        <fullName evidence="2">Uncharacterized protein</fullName>
    </submittedName>
</protein>
<dbReference type="InParanoid" id="A0A165BU45"/>
<organism evidence="2 3">
    <name type="scientific">Laetiporus sulphureus 93-53</name>
    <dbReference type="NCBI Taxonomy" id="1314785"/>
    <lineage>
        <taxon>Eukaryota</taxon>
        <taxon>Fungi</taxon>
        <taxon>Dikarya</taxon>
        <taxon>Basidiomycota</taxon>
        <taxon>Agaricomycotina</taxon>
        <taxon>Agaricomycetes</taxon>
        <taxon>Polyporales</taxon>
        <taxon>Laetiporus</taxon>
    </lineage>
</organism>
<evidence type="ECO:0000313" key="3">
    <source>
        <dbReference type="Proteomes" id="UP000076871"/>
    </source>
</evidence>
<dbReference type="RefSeq" id="XP_040759394.1">
    <property type="nucleotide sequence ID" value="XM_040913277.1"/>
</dbReference>
<sequence length="94" mass="10376">MTTAVKPTRKGSVLGVKAIAEENRKAEERQAMRVAGFGPESHKALAEIRGDIAPEVDSAAALDDAVMEIQEMRREDDHEWKDTAQEDDSFIHAV</sequence>
<evidence type="ECO:0000313" key="2">
    <source>
        <dbReference type="EMBL" id="KZT01654.1"/>
    </source>
</evidence>
<dbReference type="EMBL" id="KV427661">
    <property type="protein sequence ID" value="KZT01654.1"/>
    <property type="molecule type" value="Genomic_DNA"/>
</dbReference>
<proteinExistence type="predicted"/>
<name>A0A165BU45_9APHY</name>
<gene>
    <name evidence="2" type="ORF">LAESUDRAFT_763521</name>
</gene>
<feature type="compositionally biased region" description="Basic and acidic residues" evidence="1">
    <location>
        <begin position="74"/>
        <end position="84"/>
    </location>
</feature>
<feature type="region of interest" description="Disordered" evidence="1">
    <location>
        <begin position="74"/>
        <end position="94"/>
    </location>
</feature>
<dbReference type="AlphaFoldDB" id="A0A165BU45"/>
<dbReference type="Proteomes" id="UP000076871">
    <property type="component" value="Unassembled WGS sequence"/>
</dbReference>
<accession>A0A165BU45</accession>
<dbReference type="GeneID" id="63830305"/>
<evidence type="ECO:0000256" key="1">
    <source>
        <dbReference type="SAM" id="MobiDB-lite"/>
    </source>
</evidence>